<feature type="signal peptide" evidence="2">
    <location>
        <begin position="1"/>
        <end position="34"/>
    </location>
</feature>
<feature type="region of interest" description="Disordered" evidence="1">
    <location>
        <begin position="39"/>
        <end position="95"/>
    </location>
</feature>
<dbReference type="GeneID" id="92070957"/>
<dbReference type="EMBL" id="JAQQWE010000001">
    <property type="protein sequence ID" value="KAK7967396.1"/>
    <property type="molecule type" value="Genomic_DNA"/>
</dbReference>
<evidence type="ECO:0000256" key="1">
    <source>
        <dbReference type="SAM" id="MobiDB-lite"/>
    </source>
</evidence>
<protein>
    <submittedName>
        <fullName evidence="3">Uncharacterized protein</fullName>
    </submittedName>
</protein>
<organism evidence="3 4">
    <name type="scientific">Apiospora aurea</name>
    <dbReference type="NCBI Taxonomy" id="335848"/>
    <lineage>
        <taxon>Eukaryota</taxon>
        <taxon>Fungi</taxon>
        <taxon>Dikarya</taxon>
        <taxon>Ascomycota</taxon>
        <taxon>Pezizomycotina</taxon>
        <taxon>Sordariomycetes</taxon>
        <taxon>Xylariomycetidae</taxon>
        <taxon>Amphisphaeriales</taxon>
        <taxon>Apiosporaceae</taxon>
        <taxon>Apiospora</taxon>
    </lineage>
</organism>
<gene>
    <name evidence="3" type="ORF">PG986_001673</name>
</gene>
<dbReference type="Proteomes" id="UP001391051">
    <property type="component" value="Unassembled WGS sequence"/>
</dbReference>
<name>A0ABR1QYH0_9PEZI</name>
<evidence type="ECO:0000313" key="4">
    <source>
        <dbReference type="Proteomes" id="UP001391051"/>
    </source>
</evidence>
<evidence type="ECO:0000313" key="3">
    <source>
        <dbReference type="EMBL" id="KAK7967396.1"/>
    </source>
</evidence>
<feature type="chain" id="PRO_5047482431" evidence="2">
    <location>
        <begin position="35"/>
        <end position="160"/>
    </location>
</feature>
<keyword evidence="2" id="KW-0732">Signal</keyword>
<dbReference type="RefSeq" id="XP_066706788.1">
    <property type="nucleotide sequence ID" value="XM_066837895.1"/>
</dbReference>
<accession>A0ABR1QYH0</accession>
<comment type="caution">
    <text evidence="3">The sequence shown here is derived from an EMBL/GenBank/DDBJ whole genome shotgun (WGS) entry which is preliminary data.</text>
</comment>
<evidence type="ECO:0000256" key="2">
    <source>
        <dbReference type="SAM" id="SignalP"/>
    </source>
</evidence>
<proteinExistence type="predicted"/>
<sequence length="160" mass="16324">MTAAGAALMSRSSLGSLFLTYVLVVSAIAVPALAQPSWTTGNWTAPGDGSGGARGWSDSSGGSYETTQNQGQSPGQGRDQDAAPPPPPPGAAVSKGTPRIGLAFKIHQWRPAGARCSMDLYCNGCNWNGAYCTEHMVVIATDPACERACACVVADCASSS</sequence>
<keyword evidence="4" id="KW-1185">Reference proteome</keyword>
<feature type="compositionally biased region" description="Polar residues" evidence="1">
    <location>
        <begin position="57"/>
        <end position="75"/>
    </location>
</feature>
<reference evidence="3 4" key="1">
    <citation type="submission" date="2023-01" db="EMBL/GenBank/DDBJ databases">
        <title>Analysis of 21 Apiospora genomes using comparative genomics revels a genus with tremendous synthesis potential of carbohydrate active enzymes and secondary metabolites.</title>
        <authorList>
            <person name="Sorensen T."/>
        </authorList>
    </citation>
    <scope>NUCLEOTIDE SEQUENCE [LARGE SCALE GENOMIC DNA]</scope>
    <source>
        <strain evidence="3 4">CBS 24483</strain>
    </source>
</reference>